<feature type="domain" description="PARG helical" evidence="7">
    <location>
        <begin position="82"/>
        <end position="187"/>
    </location>
</feature>
<dbReference type="GO" id="GO:1990966">
    <property type="term" value="P:ATP generation from poly-ADP-D-ribose"/>
    <property type="evidence" value="ECO:0007669"/>
    <property type="project" value="TreeGrafter"/>
</dbReference>
<feature type="active site" evidence="4">
    <location>
        <position position="260"/>
    </location>
</feature>
<dbReference type="GO" id="GO:0005634">
    <property type="term" value="C:nucleus"/>
    <property type="evidence" value="ECO:0007669"/>
    <property type="project" value="TreeGrafter"/>
</dbReference>
<dbReference type="AlphaFoldDB" id="A0A1X7U7R0"/>
<evidence type="ECO:0000259" key="6">
    <source>
        <dbReference type="Pfam" id="PF05028"/>
    </source>
</evidence>
<evidence type="ECO:0000313" key="9">
    <source>
        <dbReference type="Proteomes" id="UP000007879"/>
    </source>
</evidence>
<dbReference type="EnsemblMetazoa" id="Aqu2.1.23815_001">
    <property type="protein sequence ID" value="Aqu2.1.23815_001"/>
    <property type="gene ID" value="Aqu2.1.23815"/>
</dbReference>
<reference evidence="9" key="1">
    <citation type="journal article" date="2010" name="Nature">
        <title>The Amphimedon queenslandica genome and the evolution of animal complexity.</title>
        <authorList>
            <person name="Srivastava M."/>
            <person name="Simakov O."/>
            <person name="Chapman J."/>
            <person name="Fahey B."/>
            <person name="Gauthier M.E."/>
            <person name="Mitros T."/>
            <person name="Richards G.S."/>
            <person name="Conaco C."/>
            <person name="Dacre M."/>
            <person name="Hellsten U."/>
            <person name="Larroux C."/>
            <person name="Putnam N.H."/>
            <person name="Stanke M."/>
            <person name="Adamska M."/>
            <person name="Darling A."/>
            <person name="Degnan S.M."/>
            <person name="Oakley T.H."/>
            <person name="Plachetzki D.C."/>
            <person name="Zhai Y."/>
            <person name="Adamski M."/>
            <person name="Calcino A."/>
            <person name="Cummins S.F."/>
            <person name="Goodstein D.M."/>
            <person name="Harris C."/>
            <person name="Jackson D.J."/>
            <person name="Leys S.P."/>
            <person name="Shu S."/>
            <person name="Woodcroft B.J."/>
            <person name="Vervoort M."/>
            <person name="Kosik K.S."/>
            <person name="Manning G."/>
            <person name="Degnan B.M."/>
            <person name="Rokhsar D.S."/>
        </authorList>
    </citation>
    <scope>NUCLEOTIDE SEQUENCE [LARGE SCALE GENOMIC DNA]</scope>
</reference>
<evidence type="ECO:0000256" key="5">
    <source>
        <dbReference type="PIRSR" id="PIRSR607724-2"/>
    </source>
</evidence>
<name>A0A1X7U7R0_AMPQE</name>
<gene>
    <name evidence="8" type="primary">100632459</name>
</gene>
<dbReference type="InterPro" id="IPR046372">
    <property type="entry name" value="PARG_cat_C"/>
</dbReference>
<evidence type="ECO:0000256" key="2">
    <source>
        <dbReference type="ARBA" id="ARBA00012255"/>
    </source>
</evidence>
<dbReference type="InterPro" id="IPR048362">
    <property type="entry name" value="PARG_helical"/>
</dbReference>
<dbReference type="Pfam" id="PF05028">
    <property type="entry name" value="PARG_cat_C"/>
    <property type="match status" value="1"/>
</dbReference>
<sequence length="470" mass="51731">MAESSSKSSTPKRAIKTISLPHTHKLWPVVKEKLQKVAEKKELGPDALAGVILVSPEWGLDKPPVLSVLKKVLGKGDYYTVESFSEDILPYIAKRALAVEELFSDHEGIPLLLSGANGFVSFNRYQTSCILALAFFHLLPRSGTHSSRYQQLSLIDILEAGFFQAQQSKCLCILGYFDRLVKSEREGDEDFMKRRISIERRALGREMSSVDYWKNSDVLLGGFDVSASGVIEEHDGALQVDFANEYIGGGVLQQGNVQEEIRFVINPECLVSLLVCEAMYKHESILITGAERFSSYRGYGGGFTYAGPYTDPNPVDPVSNRCIVSIVAIDAIPAAWLPGGASYQFKSDAILRETCKAYCGFSFSDVPSDAGGNRSPVATGNWGCGAFGGNKLLKTLVQWMSASQANRSLCYYTFGDTGLSEKQVKMKECLLEAKVTVGQLFGVLAEEDFADRAREKGIFEYVMEKLGKDK</sequence>
<reference evidence="8" key="2">
    <citation type="submission" date="2017-05" db="UniProtKB">
        <authorList>
            <consortium name="EnsemblMetazoa"/>
        </authorList>
    </citation>
    <scope>IDENTIFICATION</scope>
</reference>
<proteinExistence type="inferred from homology"/>
<evidence type="ECO:0000256" key="3">
    <source>
        <dbReference type="ARBA" id="ARBA00022801"/>
    </source>
</evidence>
<dbReference type="EnsemblMetazoa" id="XM_003388715.2">
    <property type="protein sequence ID" value="XP_003388763.1"/>
    <property type="gene ID" value="LOC100632459"/>
</dbReference>
<keyword evidence="9" id="KW-1185">Reference proteome</keyword>
<comment type="similarity">
    <text evidence="1">Belongs to the poly(ADP-ribose) glycohydrolase family.</text>
</comment>
<dbReference type="EC" id="3.2.1.143" evidence="2"/>
<dbReference type="OrthoDB" id="1937899at2759"/>
<dbReference type="PANTHER" id="PTHR12837:SF0">
    <property type="entry name" value="POLY(ADP-RIBOSE) GLYCOHYDROLASE"/>
    <property type="match status" value="1"/>
</dbReference>
<dbReference type="KEGG" id="aqu:100632459"/>
<dbReference type="InParanoid" id="A0A1X7U7R0"/>
<organism evidence="8">
    <name type="scientific">Amphimedon queenslandica</name>
    <name type="common">Sponge</name>
    <dbReference type="NCBI Taxonomy" id="400682"/>
    <lineage>
        <taxon>Eukaryota</taxon>
        <taxon>Metazoa</taxon>
        <taxon>Porifera</taxon>
        <taxon>Demospongiae</taxon>
        <taxon>Heteroscleromorpha</taxon>
        <taxon>Haplosclerida</taxon>
        <taxon>Niphatidae</taxon>
        <taxon>Amphimedon</taxon>
    </lineage>
</organism>
<evidence type="ECO:0000259" key="7">
    <source>
        <dbReference type="Pfam" id="PF20811"/>
    </source>
</evidence>
<dbReference type="GO" id="GO:0005737">
    <property type="term" value="C:cytoplasm"/>
    <property type="evidence" value="ECO:0007669"/>
    <property type="project" value="TreeGrafter"/>
</dbReference>
<feature type="binding site" evidence="5">
    <location>
        <position position="258"/>
    </location>
    <ligand>
        <name>substrate</name>
    </ligand>
</feature>
<dbReference type="GO" id="GO:0009225">
    <property type="term" value="P:nucleotide-sugar metabolic process"/>
    <property type="evidence" value="ECO:0007669"/>
    <property type="project" value="TreeGrafter"/>
</dbReference>
<evidence type="ECO:0000313" key="8">
    <source>
        <dbReference type="EnsemblMetazoa" id="Aqu2.1.23815_001"/>
    </source>
</evidence>
<feature type="active site" evidence="4">
    <location>
        <position position="259"/>
    </location>
</feature>
<dbReference type="InterPro" id="IPR007724">
    <property type="entry name" value="Poly_GlycHdrlase"/>
</dbReference>
<dbReference type="GO" id="GO:0005975">
    <property type="term" value="P:carbohydrate metabolic process"/>
    <property type="evidence" value="ECO:0007669"/>
    <property type="project" value="InterPro"/>
</dbReference>
<dbReference type="GO" id="GO:0004649">
    <property type="term" value="F:poly(ADP-ribose) glycohydrolase activity"/>
    <property type="evidence" value="ECO:0007669"/>
    <property type="project" value="UniProtKB-EC"/>
</dbReference>
<evidence type="ECO:0000256" key="1">
    <source>
        <dbReference type="ARBA" id="ARBA00009545"/>
    </source>
</evidence>
<dbReference type="Proteomes" id="UP000007879">
    <property type="component" value="Unassembled WGS sequence"/>
</dbReference>
<keyword evidence="3" id="KW-0378">Hydrolase</keyword>
<dbReference type="GO" id="GO:0006282">
    <property type="term" value="P:regulation of DNA repair"/>
    <property type="evidence" value="ECO:0007669"/>
    <property type="project" value="InterPro"/>
</dbReference>
<dbReference type="STRING" id="400682.A0A1X7U7R0"/>
<accession>A0A1X7U7R0</accession>
<feature type="active site" evidence="4">
    <location>
        <position position="241"/>
    </location>
</feature>
<evidence type="ECO:0000256" key="4">
    <source>
        <dbReference type="PIRSR" id="PIRSR607724-1"/>
    </source>
</evidence>
<feature type="binding site" evidence="5">
    <location>
        <position position="299"/>
    </location>
    <ligand>
        <name>substrate</name>
    </ligand>
</feature>
<feature type="domain" description="PARG catalytic Macro" evidence="6">
    <location>
        <begin position="211"/>
        <end position="419"/>
    </location>
</feature>
<feature type="binding site" evidence="5">
    <location>
        <position position="244"/>
    </location>
    <ligand>
        <name>substrate</name>
    </ligand>
</feature>
<dbReference type="PANTHER" id="PTHR12837">
    <property type="entry name" value="POLY ADP-RIBOSE GLYCOHYDROLASE"/>
    <property type="match status" value="1"/>
</dbReference>
<protein>
    <recommendedName>
        <fullName evidence="2">poly(ADP-ribose) glycohydrolase</fullName>
        <ecNumber evidence="2">3.2.1.143</ecNumber>
    </recommendedName>
</protein>
<dbReference type="Pfam" id="PF20811">
    <property type="entry name" value="PARG_cat_N"/>
    <property type="match status" value="1"/>
</dbReference>